<protein>
    <recommendedName>
        <fullName evidence="8">Ancillary SecYEG translocon subunit</fullName>
    </recommendedName>
</protein>
<dbReference type="GO" id="GO:0044877">
    <property type="term" value="F:protein-containing complex binding"/>
    <property type="evidence" value="ECO:0007669"/>
    <property type="project" value="InterPro"/>
</dbReference>
<dbReference type="EMBL" id="LDUG01000006">
    <property type="protein sequence ID" value="KVW99456.1"/>
    <property type="molecule type" value="Genomic_DNA"/>
</dbReference>
<evidence type="ECO:0000313" key="12">
    <source>
        <dbReference type="Proteomes" id="UP000064243"/>
    </source>
</evidence>
<keyword evidence="6" id="KW-0143">Chaperone</keyword>
<reference evidence="11 12" key="1">
    <citation type="journal article" date="2015" name="Appl. Environ. Microbiol.">
        <title>Aerobic and Anaerobic Thiosulfate Oxidation by a Cold-Adapted, Subglacial Chemoautotroph.</title>
        <authorList>
            <person name="Harrold Z.R."/>
            <person name="Skidmore M.L."/>
            <person name="Hamilton T.L."/>
            <person name="Desch L."/>
            <person name="Amada K."/>
            <person name="van Gelder W."/>
            <person name="Glover K."/>
            <person name="Roden E.E."/>
            <person name="Boyd E.S."/>
        </authorList>
    </citation>
    <scope>NUCLEOTIDE SEQUENCE [LARGE SCALE GENOMIC DNA]</scope>
    <source>
        <strain evidence="11 12">RG</strain>
    </source>
</reference>
<evidence type="ECO:0000256" key="7">
    <source>
        <dbReference type="ARBA" id="ARBA00024197"/>
    </source>
</evidence>
<dbReference type="Proteomes" id="UP000064243">
    <property type="component" value="Unassembled WGS sequence"/>
</dbReference>
<name>A0A106BVN8_THIDE</name>
<dbReference type="InterPro" id="IPR011990">
    <property type="entry name" value="TPR-like_helical_dom_sf"/>
</dbReference>
<feature type="transmembrane region" description="Helical" evidence="9">
    <location>
        <begin position="25"/>
        <end position="43"/>
    </location>
</feature>
<keyword evidence="12" id="KW-1185">Reference proteome</keyword>
<keyword evidence="2" id="KW-1003">Cell membrane</keyword>
<accession>A0A106BVN8</accession>
<dbReference type="AlphaFoldDB" id="A0A106BVN8"/>
<dbReference type="PANTHER" id="PTHR38035:SF1">
    <property type="entry name" value="ANCILLARY SECYEG TRANSLOCON SUBUNIT"/>
    <property type="match status" value="1"/>
</dbReference>
<evidence type="ECO:0000256" key="4">
    <source>
        <dbReference type="ARBA" id="ARBA00022989"/>
    </source>
</evidence>
<gene>
    <name evidence="11" type="ORF">ABW22_01870</name>
</gene>
<evidence type="ECO:0000256" key="3">
    <source>
        <dbReference type="ARBA" id="ARBA00022692"/>
    </source>
</evidence>
<evidence type="ECO:0000256" key="9">
    <source>
        <dbReference type="SAM" id="Phobius"/>
    </source>
</evidence>
<dbReference type="Pfam" id="PF09976">
    <property type="entry name" value="TPR_21"/>
    <property type="match status" value="1"/>
</dbReference>
<evidence type="ECO:0000256" key="8">
    <source>
        <dbReference type="ARBA" id="ARBA00024235"/>
    </source>
</evidence>
<comment type="caution">
    <text evidence="11">The sequence shown here is derived from an EMBL/GenBank/DDBJ whole genome shotgun (WGS) entry which is preliminary data.</text>
</comment>
<keyword evidence="3 9" id="KW-0812">Transmembrane</keyword>
<evidence type="ECO:0000256" key="6">
    <source>
        <dbReference type="ARBA" id="ARBA00023186"/>
    </source>
</evidence>
<dbReference type="InterPro" id="IPR018704">
    <property type="entry name" value="SecYEG/CpoB_TPR"/>
</dbReference>
<dbReference type="PANTHER" id="PTHR38035">
    <property type="entry name" value="UPF0070 PROTEIN YFGM"/>
    <property type="match status" value="1"/>
</dbReference>
<keyword evidence="5 9" id="KW-0472">Membrane</keyword>
<dbReference type="OrthoDB" id="8521102at2"/>
<comment type="subcellular location">
    <subcellularLocation>
        <location evidence="1">Cell membrane</location>
        <topology evidence="1">Single-pass type II membrane protein</topology>
    </subcellularLocation>
</comment>
<evidence type="ECO:0000256" key="5">
    <source>
        <dbReference type="ARBA" id="ARBA00023136"/>
    </source>
</evidence>
<comment type="similarity">
    <text evidence="7">Belongs to the YfgM family.</text>
</comment>
<dbReference type="Gene3D" id="1.25.40.10">
    <property type="entry name" value="Tetratricopeptide repeat domain"/>
    <property type="match status" value="1"/>
</dbReference>
<dbReference type="GO" id="GO:0005886">
    <property type="term" value="C:plasma membrane"/>
    <property type="evidence" value="ECO:0007669"/>
    <property type="project" value="UniProtKB-SubCell"/>
</dbReference>
<sequence>MATYDLDEQERLDELKAWWKRWGNLLMIGLAVVIAVAAGWRYWQNHVVTQSLEAATVYEQLTQSLAANDAKAAREAGAMLIDQYKGTAYAPRAALLLARLNVGAKDLKSAQAQLEWAAANSKEPAVRDLARLRLAGVQLDQKQYDAALKTLSATHSDAFAFRFHDLKGDVLLAQNKSAEARAAYQAAFGKMAEDNPYRNIVELKLDALGGEAK</sequence>
<dbReference type="PATRIC" id="fig|36861.3.peg.3103"/>
<dbReference type="RefSeq" id="WP_059751434.1">
    <property type="nucleotide sequence ID" value="NZ_LDUG01000006.1"/>
</dbReference>
<evidence type="ECO:0000256" key="1">
    <source>
        <dbReference type="ARBA" id="ARBA00004401"/>
    </source>
</evidence>
<feature type="domain" description="Ancillary SecYEG translocon subunit/Cell division coordinator CpoB TPR" evidence="10">
    <location>
        <begin position="16"/>
        <end position="209"/>
    </location>
</feature>
<keyword evidence="4 9" id="KW-1133">Transmembrane helix</keyword>
<evidence type="ECO:0000313" key="11">
    <source>
        <dbReference type="EMBL" id="KVW99456.1"/>
    </source>
</evidence>
<dbReference type="STRING" id="1123392.GCA_000376425_01574"/>
<dbReference type="InterPro" id="IPR026039">
    <property type="entry name" value="YfgM"/>
</dbReference>
<evidence type="ECO:0000259" key="10">
    <source>
        <dbReference type="Pfam" id="PF09976"/>
    </source>
</evidence>
<dbReference type="PIRSF" id="PIRSF006170">
    <property type="entry name" value="YfgM"/>
    <property type="match status" value="1"/>
</dbReference>
<evidence type="ECO:0000256" key="2">
    <source>
        <dbReference type="ARBA" id="ARBA00022475"/>
    </source>
</evidence>
<organism evidence="11 12">
    <name type="scientific">Thiobacillus denitrificans</name>
    <dbReference type="NCBI Taxonomy" id="36861"/>
    <lineage>
        <taxon>Bacteria</taxon>
        <taxon>Pseudomonadati</taxon>
        <taxon>Pseudomonadota</taxon>
        <taxon>Betaproteobacteria</taxon>
        <taxon>Nitrosomonadales</taxon>
        <taxon>Thiobacillaceae</taxon>
        <taxon>Thiobacillus</taxon>
    </lineage>
</organism>
<proteinExistence type="inferred from homology"/>